<proteinExistence type="predicted"/>
<reference evidence="1 2" key="1">
    <citation type="journal article" date="2017" name="Nature">
        <title>Atmospheric trace gases support primary production in Antarctic desert surface soil.</title>
        <authorList>
            <person name="Ji M."/>
            <person name="Greening C."/>
            <person name="Vanwonterghem I."/>
            <person name="Carere C.R."/>
            <person name="Bay S.K."/>
            <person name="Steen J.A."/>
            <person name="Montgomery K."/>
            <person name="Lines T."/>
            <person name="Beardall J."/>
            <person name="van Dorst J."/>
            <person name="Snape I."/>
            <person name="Stott M.B."/>
            <person name="Hugenholtz P."/>
            <person name="Ferrari B.C."/>
        </authorList>
    </citation>
    <scope>NUCLEOTIDE SEQUENCE [LARGE SCALE GENOMIC DNA]</scope>
    <source>
        <strain evidence="1">RRmetagenome_bin12</strain>
    </source>
</reference>
<comment type="caution">
    <text evidence="1">The sequence shown here is derived from an EMBL/GenBank/DDBJ whole genome shotgun (WGS) entry which is preliminary data.</text>
</comment>
<sequence>MSALSLRAHLDNAVEIAKAIEAANAAASRALSMVRSQLADALDVIHDLKSQIVTKDNMIAELQELRAREGR</sequence>
<dbReference type="EMBL" id="QHBU01000224">
    <property type="protein sequence ID" value="PZR79107.1"/>
    <property type="molecule type" value="Genomic_DNA"/>
</dbReference>
<accession>A0A2W5Z4Q6</accession>
<name>A0A2W5Z4Q6_9BACT</name>
<organism evidence="1 2">
    <name type="scientific">Candidatus Aeolococcus gillhamiae</name>
    <dbReference type="NCBI Taxonomy" id="3127015"/>
    <lineage>
        <taxon>Bacteria</taxon>
        <taxon>Bacillati</taxon>
        <taxon>Candidatus Dormiibacterota</taxon>
        <taxon>Candidatus Dormibacteria</taxon>
        <taxon>Candidatus Aeolococcales</taxon>
        <taxon>Candidatus Aeolococcaceae</taxon>
        <taxon>Candidatus Aeolococcus</taxon>
    </lineage>
</organism>
<dbReference type="Proteomes" id="UP000248724">
    <property type="component" value="Unassembled WGS sequence"/>
</dbReference>
<gene>
    <name evidence="1" type="ORF">DLM65_11450</name>
</gene>
<evidence type="ECO:0000313" key="1">
    <source>
        <dbReference type="EMBL" id="PZR79107.1"/>
    </source>
</evidence>
<evidence type="ECO:0000313" key="2">
    <source>
        <dbReference type="Proteomes" id="UP000248724"/>
    </source>
</evidence>
<protein>
    <submittedName>
        <fullName evidence="1">Uncharacterized protein</fullName>
    </submittedName>
</protein>
<dbReference type="AlphaFoldDB" id="A0A2W5Z4Q6"/>